<dbReference type="Proteomes" id="UP000278807">
    <property type="component" value="Unassembled WGS sequence"/>
</dbReference>
<keyword evidence="2" id="KW-1185">Reference proteome</keyword>
<gene>
    <name evidence="1" type="ORF">HNAJ_LOCUS4740</name>
</gene>
<dbReference type="WBParaSite" id="HNAJ_0000474101-mRNA-1">
    <property type="protein sequence ID" value="HNAJ_0000474101-mRNA-1"/>
    <property type="gene ID" value="HNAJ_0000474101"/>
</dbReference>
<proteinExistence type="predicted"/>
<reference evidence="1 2" key="2">
    <citation type="submission" date="2018-11" db="EMBL/GenBank/DDBJ databases">
        <authorList>
            <consortium name="Pathogen Informatics"/>
        </authorList>
    </citation>
    <scope>NUCLEOTIDE SEQUENCE [LARGE SCALE GENOMIC DNA]</scope>
</reference>
<name>A0A0R3TCF2_RODNA</name>
<dbReference type="AlphaFoldDB" id="A0A0R3TCF2"/>
<evidence type="ECO:0000313" key="3">
    <source>
        <dbReference type="WBParaSite" id="HNAJ_0000474101-mRNA-1"/>
    </source>
</evidence>
<accession>A0A0R3TCF2</accession>
<evidence type="ECO:0000313" key="1">
    <source>
        <dbReference type="EMBL" id="VDO00600.1"/>
    </source>
</evidence>
<organism evidence="3">
    <name type="scientific">Rodentolepis nana</name>
    <name type="common">Dwarf tapeworm</name>
    <name type="synonym">Hymenolepis nana</name>
    <dbReference type="NCBI Taxonomy" id="102285"/>
    <lineage>
        <taxon>Eukaryota</taxon>
        <taxon>Metazoa</taxon>
        <taxon>Spiralia</taxon>
        <taxon>Lophotrochozoa</taxon>
        <taxon>Platyhelminthes</taxon>
        <taxon>Cestoda</taxon>
        <taxon>Eucestoda</taxon>
        <taxon>Cyclophyllidea</taxon>
        <taxon>Hymenolepididae</taxon>
        <taxon>Rodentolepis</taxon>
    </lineage>
</organism>
<reference evidence="3" key="1">
    <citation type="submission" date="2017-02" db="UniProtKB">
        <authorList>
            <consortium name="WormBaseParasite"/>
        </authorList>
    </citation>
    <scope>IDENTIFICATION</scope>
</reference>
<dbReference type="EMBL" id="UZAE01003568">
    <property type="protein sequence ID" value="VDO00600.1"/>
    <property type="molecule type" value="Genomic_DNA"/>
</dbReference>
<sequence>MDHMLEENSFKVVKSLEQSSFIAIAVNAVKDRLHAINACCVQLQDGQYMIGAVEPNEKNLHLFIPCNSPGSPSTVYWTADHLVNKILPEPSKYRTLINTIREKLHLRSDENSPRFFLVFFDADCRPLFVSAHRGIIDAGEFDKEISKRNQSVAPTFSQFPADDSDWLHESVNSANDAAWI</sequence>
<dbReference type="OrthoDB" id="6265759at2759"/>
<evidence type="ECO:0000313" key="2">
    <source>
        <dbReference type="Proteomes" id="UP000278807"/>
    </source>
</evidence>
<protein>
    <submittedName>
        <fullName evidence="3">Robl_LC7 domain-containing protein</fullName>
    </submittedName>
</protein>